<dbReference type="PANTHER" id="PTHR19370:SF184">
    <property type="entry name" value="NADH-CYTOCHROME B5 REDUCTASE-LIKE"/>
    <property type="match status" value="1"/>
</dbReference>
<organism evidence="13 14">
    <name type="scientific">Melopsittacus undulatus</name>
    <name type="common">Budgerigar</name>
    <name type="synonym">Psittacus undulatus</name>
    <dbReference type="NCBI Taxonomy" id="13146"/>
    <lineage>
        <taxon>Eukaryota</taxon>
        <taxon>Metazoa</taxon>
        <taxon>Chordata</taxon>
        <taxon>Craniata</taxon>
        <taxon>Vertebrata</taxon>
        <taxon>Euteleostomi</taxon>
        <taxon>Archelosauria</taxon>
        <taxon>Archosauria</taxon>
        <taxon>Dinosauria</taxon>
        <taxon>Saurischia</taxon>
        <taxon>Theropoda</taxon>
        <taxon>Coelurosauria</taxon>
        <taxon>Aves</taxon>
        <taxon>Neognathae</taxon>
        <taxon>Neoaves</taxon>
        <taxon>Telluraves</taxon>
        <taxon>Australaves</taxon>
        <taxon>Psittaciformes</taxon>
        <taxon>Psittaculidae</taxon>
        <taxon>Melopsittacus</taxon>
    </lineage>
</organism>
<dbReference type="CDD" id="cd06183">
    <property type="entry name" value="cyt_b5_reduct_like"/>
    <property type="match status" value="1"/>
</dbReference>
<dbReference type="InterPro" id="IPR017927">
    <property type="entry name" value="FAD-bd_FR_type"/>
</dbReference>
<dbReference type="InterPro" id="IPR039261">
    <property type="entry name" value="FNR_nucleotide-bd"/>
</dbReference>
<dbReference type="InterPro" id="IPR001834">
    <property type="entry name" value="CBR-like"/>
</dbReference>
<keyword evidence="6" id="KW-0560">Oxidoreductase</keyword>
<evidence type="ECO:0000256" key="2">
    <source>
        <dbReference type="ARBA" id="ARBA00006105"/>
    </source>
</evidence>
<sequence>MLDDWLILTAHLPYGCGLTNNALSWGQFLSCSRALHATPHASPAPRGPPAGKPGCQGCSARMEANLPPALSCGTGTNGLGALLSQLLCENSRVPRSRFEEHPVGTACSEARAVTMSGNEQDWLALKPREPSPSQCCGGGCKPCIYDVYEKELAQWERAKAKQDKSLLVEKKEQSNNSELNPDTFTAFSISSVEQLTEDTYQYRFELPGNSSLCLSLGQHIVLRGAVNGLEVQRAYTPISPGNAEGYFEVLIKCYEAGLMSQYIKTWKKGDMVFWRGPFGGFPYRPNKHGELLMLASGTGLAPMLPILQSITDDEEDETFVTLVCCFPTFDKIYLKPLLQDLARYWNIRILYVLSQETSLEKLPWSYQENTYTGRLDEGLMKTVINSCRRRPFVLICGSSAFNEDMSRYLKAAGIEEDSCFVF</sequence>
<feature type="binding site" evidence="11">
    <location>
        <position position="252"/>
    </location>
    <ligand>
        <name>FAD</name>
        <dbReference type="ChEBI" id="CHEBI:57692"/>
    </ligand>
</feature>
<dbReference type="Gene3D" id="3.40.50.80">
    <property type="entry name" value="Nucleotide-binding domain of ferredoxin-NADP reductase (FNR) module"/>
    <property type="match status" value="1"/>
</dbReference>
<dbReference type="InterPro" id="IPR017938">
    <property type="entry name" value="Riboflavin_synthase-like_b-brl"/>
</dbReference>
<name>A0A8C6JLU2_MELUD</name>
<evidence type="ECO:0000313" key="14">
    <source>
        <dbReference type="Proteomes" id="UP000694405"/>
    </source>
</evidence>
<dbReference type="InterPro" id="IPR001433">
    <property type="entry name" value="OxRdtase_FAD/NAD-bd"/>
</dbReference>
<dbReference type="FunFam" id="2.40.30.10:FF:000105">
    <property type="entry name" value="NADH-cytochrome b5 reductase"/>
    <property type="match status" value="1"/>
</dbReference>
<accession>A0A8C6JLU2</accession>
<evidence type="ECO:0000256" key="1">
    <source>
        <dbReference type="ARBA" id="ARBA00001974"/>
    </source>
</evidence>
<proteinExistence type="inferred from homology"/>
<feature type="binding site" evidence="11">
    <location>
        <position position="259"/>
    </location>
    <ligand>
        <name>FAD</name>
        <dbReference type="ChEBI" id="CHEBI:57692"/>
    </ligand>
</feature>
<dbReference type="EC" id="1.6.2.2" evidence="3"/>
<evidence type="ECO:0000256" key="3">
    <source>
        <dbReference type="ARBA" id="ARBA00012011"/>
    </source>
</evidence>
<reference evidence="13" key="1">
    <citation type="submission" date="2020-03" db="EMBL/GenBank/DDBJ databases">
        <title>Melopsittacus undulatus (budgerigar) genome, bMelUnd1, maternal haplotype with Z.</title>
        <authorList>
            <person name="Gedman G."/>
            <person name="Mountcastle J."/>
            <person name="Haase B."/>
            <person name="Formenti G."/>
            <person name="Wright T."/>
            <person name="Apodaca J."/>
            <person name="Pelan S."/>
            <person name="Chow W."/>
            <person name="Rhie A."/>
            <person name="Howe K."/>
            <person name="Fedrigo O."/>
            <person name="Jarvis E.D."/>
        </authorList>
    </citation>
    <scope>NUCLEOTIDE SEQUENCE [LARGE SCALE GENOMIC DNA]</scope>
</reference>
<keyword evidence="4 11" id="KW-0285">Flavoprotein</keyword>
<comment type="function">
    <text evidence="9">NADH-cytochrome b5 reductases are involved in desaturation and elongation of fatty acids, cholesterol biosynthesis, drug metabolism, and, in erythrocyte, methemoglobin reduction.</text>
</comment>
<evidence type="ECO:0000259" key="12">
    <source>
        <dbReference type="PROSITE" id="PS51384"/>
    </source>
</evidence>
<reference evidence="13" key="2">
    <citation type="submission" date="2025-08" db="UniProtKB">
        <authorList>
            <consortium name="Ensembl"/>
        </authorList>
    </citation>
    <scope>IDENTIFICATION</scope>
</reference>
<dbReference type="Ensembl" id="ENSMUNT00000018074.2">
    <property type="protein sequence ID" value="ENSMUNP00000015726.2"/>
    <property type="gene ID" value="ENSMUNG00000012112.2"/>
</dbReference>
<keyword evidence="7" id="KW-0520">NAD</keyword>
<evidence type="ECO:0000256" key="8">
    <source>
        <dbReference type="ARBA" id="ARBA00047682"/>
    </source>
</evidence>
<dbReference type="InterPro" id="IPR008333">
    <property type="entry name" value="Cbr1-like_FAD-bd_dom"/>
</dbReference>
<evidence type="ECO:0000256" key="5">
    <source>
        <dbReference type="ARBA" id="ARBA00022827"/>
    </source>
</evidence>
<comment type="similarity">
    <text evidence="2">Belongs to the flavoprotein pyridine nucleotide cytochrome reductase family.</text>
</comment>
<feature type="binding site" evidence="11">
    <location>
        <position position="235"/>
    </location>
    <ligand>
        <name>FAD</name>
        <dbReference type="ChEBI" id="CHEBI:57692"/>
    </ligand>
</feature>
<dbReference type="PROSITE" id="PS51384">
    <property type="entry name" value="FAD_FR"/>
    <property type="match status" value="1"/>
</dbReference>
<comment type="cofactor">
    <cofactor evidence="1 11">
        <name>FAD</name>
        <dbReference type="ChEBI" id="CHEBI:57692"/>
    </cofactor>
</comment>
<evidence type="ECO:0000256" key="7">
    <source>
        <dbReference type="ARBA" id="ARBA00023027"/>
    </source>
</evidence>
<feature type="binding site" evidence="11">
    <location>
        <position position="260"/>
    </location>
    <ligand>
        <name>FAD</name>
        <dbReference type="ChEBI" id="CHEBI:57692"/>
    </ligand>
</feature>
<dbReference type="AlphaFoldDB" id="A0A8C6JLU2"/>
<dbReference type="PANTHER" id="PTHR19370">
    <property type="entry name" value="NADH-CYTOCHROME B5 REDUCTASE"/>
    <property type="match status" value="1"/>
</dbReference>
<gene>
    <name evidence="13" type="primary">LOC101875114</name>
</gene>
<accession>A0A8V5FKW9</accession>
<protein>
    <recommendedName>
        <fullName evidence="10">NADH-cytochrome b5 reductase-like</fullName>
        <ecNumber evidence="3">1.6.2.2</ecNumber>
    </recommendedName>
</protein>
<dbReference type="PRINTS" id="PR00406">
    <property type="entry name" value="CYTB5RDTASE"/>
</dbReference>
<reference evidence="13" key="3">
    <citation type="submission" date="2025-09" db="UniProtKB">
        <authorList>
            <consortium name="Ensembl"/>
        </authorList>
    </citation>
    <scope>IDENTIFICATION</scope>
</reference>
<evidence type="ECO:0000256" key="11">
    <source>
        <dbReference type="PIRSR" id="PIRSR601834-1"/>
    </source>
</evidence>
<dbReference type="InterPro" id="IPR019180">
    <property type="entry name" value="Oxidoreductase-like_N"/>
</dbReference>
<evidence type="ECO:0000256" key="6">
    <source>
        <dbReference type="ARBA" id="ARBA00023002"/>
    </source>
</evidence>
<dbReference type="Pfam" id="PF09791">
    <property type="entry name" value="Oxidored-like"/>
    <property type="match status" value="1"/>
</dbReference>
<dbReference type="SUPFAM" id="SSF52343">
    <property type="entry name" value="Ferredoxin reductase-like, C-terminal NADP-linked domain"/>
    <property type="match status" value="1"/>
</dbReference>
<feature type="domain" description="FAD-binding FR-type" evidence="12">
    <location>
        <begin position="182"/>
        <end position="284"/>
    </location>
</feature>
<dbReference type="Proteomes" id="UP000694405">
    <property type="component" value="Chromosome 6"/>
</dbReference>
<comment type="catalytic activity">
    <reaction evidence="8">
        <text>2 Fe(III)-[cytochrome b5] + NADH = 2 Fe(II)-[cytochrome b5] + NAD(+) + H(+)</text>
        <dbReference type="Rhea" id="RHEA:46680"/>
        <dbReference type="Rhea" id="RHEA-COMP:10438"/>
        <dbReference type="Rhea" id="RHEA-COMP:10439"/>
        <dbReference type="ChEBI" id="CHEBI:15378"/>
        <dbReference type="ChEBI" id="CHEBI:29033"/>
        <dbReference type="ChEBI" id="CHEBI:29034"/>
        <dbReference type="ChEBI" id="CHEBI:57540"/>
        <dbReference type="ChEBI" id="CHEBI:57945"/>
        <dbReference type="EC" id="1.6.2.2"/>
    </reaction>
</comment>
<evidence type="ECO:0000256" key="9">
    <source>
        <dbReference type="ARBA" id="ARBA00055239"/>
    </source>
</evidence>
<keyword evidence="14" id="KW-1185">Reference proteome</keyword>
<dbReference type="Gene3D" id="2.40.30.10">
    <property type="entry name" value="Translation factors"/>
    <property type="match status" value="1"/>
</dbReference>
<dbReference type="GO" id="GO:0090524">
    <property type="term" value="F:cytochrome-b5 reductase activity, acting on NADH"/>
    <property type="evidence" value="ECO:0007669"/>
    <property type="project" value="UniProtKB-EC"/>
</dbReference>
<dbReference type="Pfam" id="PF00175">
    <property type="entry name" value="NAD_binding_1"/>
    <property type="match status" value="1"/>
</dbReference>
<feature type="binding site" evidence="11">
    <location>
        <position position="250"/>
    </location>
    <ligand>
        <name>FAD</name>
        <dbReference type="ChEBI" id="CHEBI:57692"/>
    </ligand>
</feature>
<evidence type="ECO:0000313" key="13">
    <source>
        <dbReference type="Ensembl" id="ENSMUNP00000015726.2"/>
    </source>
</evidence>
<dbReference type="SUPFAM" id="SSF63380">
    <property type="entry name" value="Riboflavin synthase domain-like"/>
    <property type="match status" value="1"/>
</dbReference>
<evidence type="ECO:0000256" key="4">
    <source>
        <dbReference type="ARBA" id="ARBA00022630"/>
    </source>
</evidence>
<evidence type="ECO:0000256" key="10">
    <source>
        <dbReference type="ARBA" id="ARBA00071379"/>
    </source>
</evidence>
<feature type="binding site" evidence="11">
    <location>
        <position position="233"/>
    </location>
    <ligand>
        <name>FAD</name>
        <dbReference type="ChEBI" id="CHEBI:57692"/>
    </ligand>
</feature>
<keyword evidence="5 11" id="KW-0274">FAD</keyword>
<dbReference type="Pfam" id="PF00970">
    <property type="entry name" value="FAD_binding_6"/>
    <property type="match status" value="1"/>
</dbReference>